<gene>
    <name evidence="1" type="ORF">WPS_17480</name>
</gene>
<dbReference type="Proteomes" id="UP001317532">
    <property type="component" value="Chromosome"/>
</dbReference>
<evidence type="ECO:0000313" key="1">
    <source>
        <dbReference type="EMBL" id="BDE06472.1"/>
    </source>
</evidence>
<evidence type="ECO:0000313" key="2">
    <source>
        <dbReference type="Proteomes" id="UP001317532"/>
    </source>
</evidence>
<organism evidence="1 2">
    <name type="scientific">Vulcanimicrobium alpinum</name>
    <dbReference type="NCBI Taxonomy" id="3016050"/>
    <lineage>
        <taxon>Bacteria</taxon>
        <taxon>Bacillati</taxon>
        <taxon>Vulcanimicrobiota</taxon>
        <taxon>Vulcanimicrobiia</taxon>
        <taxon>Vulcanimicrobiales</taxon>
        <taxon>Vulcanimicrobiaceae</taxon>
        <taxon>Vulcanimicrobium</taxon>
    </lineage>
</organism>
<dbReference type="EMBL" id="AP025523">
    <property type="protein sequence ID" value="BDE06472.1"/>
    <property type="molecule type" value="Genomic_DNA"/>
</dbReference>
<dbReference type="AlphaFoldDB" id="A0AAN1XYA2"/>
<dbReference type="KEGG" id="vab:WPS_17480"/>
<name>A0AAN1XYA2_UNVUL</name>
<reference evidence="1 2" key="1">
    <citation type="journal article" date="2022" name="ISME Commun">
        <title>Vulcanimicrobium alpinus gen. nov. sp. nov., the first cultivated representative of the candidate phylum 'Eremiobacterota', is a metabolically versatile aerobic anoxygenic phototroph.</title>
        <authorList>
            <person name="Yabe S."/>
            <person name="Muto K."/>
            <person name="Abe K."/>
            <person name="Yokota A."/>
            <person name="Staudigel H."/>
            <person name="Tebo B.M."/>
        </authorList>
    </citation>
    <scope>NUCLEOTIDE SEQUENCE [LARGE SCALE GENOMIC DNA]</scope>
    <source>
        <strain evidence="1 2">WC8-2</strain>
    </source>
</reference>
<proteinExistence type="predicted"/>
<keyword evidence="2" id="KW-1185">Reference proteome</keyword>
<accession>A0AAN1XYA2</accession>
<dbReference type="RefSeq" id="WP_317997428.1">
    <property type="nucleotide sequence ID" value="NZ_AP025523.1"/>
</dbReference>
<protein>
    <submittedName>
        <fullName evidence="1">Uncharacterized protein</fullName>
    </submittedName>
</protein>
<sequence length="66" mass="7665">MTVVMQAIPLLVLAAIVVLILRPLIARRGWSLPRPHTKRARPRRTNLTVVSRSRMDDELKDLLKRR</sequence>